<evidence type="ECO:0000256" key="4">
    <source>
        <dbReference type="ARBA" id="ARBA00023163"/>
    </source>
</evidence>
<evidence type="ECO:0000256" key="3">
    <source>
        <dbReference type="ARBA" id="ARBA00023015"/>
    </source>
</evidence>
<dbReference type="GO" id="GO:0003712">
    <property type="term" value="F:transcription coregulator activity"/>
    <property type="evidence" value="ECO:0007669"/>
    <property type="project" value="InterPro"/>
</dbReference>
<protein>
    <submittedName>
        <fullName evidence="6">Uncharacterized protein</fullName>
    </submittedName>
</protein>
<evidence type="ECO:0000256" key="5">
    <source>
        <dbReference type="ARBA" id="ARBA00023242"/>
    </source>
</evidence>
<dbReference type="EMBL" id="JACGCM010002243">
    <property type="protein sequence ID" value="KAF6142763.1"/>
    <property type="molecule type" value="Genomic_DNA"/>
</dbReference>
<accession>A0A7J7LJF8</accession>
<comment type="subcellular location">
    <subcellularLocation>
        <location evidence="1">Nucleus</location>
    </subcellularLocation>
</comment>
<dbReference type="PANTHER" id="PTHR13114">
    <property type="entry name" value="MEDIATOR OF RNA POLYMERASE II TRANSCRIPTION SUBUNIT 17"/>
    <property type="match status" value="1"/>
</dbReference>
<evidence type="ECO:0000256" key="2">
    <source>
        <dbReference type="ARBA" id="ARBA00005635"/>
    </source>
</evidence>
<dbReference type="GO" id="GO:0016592">
    <property type="term" value="C:mediator complex"/>
    <property type="evidence" value="ECO:0007669"/>
    <property type="project" value="InterPro"/>
</dbReference>
<proteinExistence type="inferred from homology"/>
<dbReference type="Proteomes" id="UP000541444">
    <property type="component" value="Unassembled WGS sequence"/>
</dbReference>
<dbReference type="AlphaFoldDB" id="A0A7J7LJF8"/>
<comment type="similarity">
    <text evidence="2">Belongs to the Mediator complex subunit 17 family.</text>
</comment>
<dbReference type="GO" id="GO:0006357">
    <property type="term" value="P:regulation of transcription by RNA polymerase II"/>
    <property type="evidence" value="ECO:0007669"/>
    <property type="project" value="InterPro"/>
</dbReference>
<evidence type="ECO:0000313" key="6">
    <source>
        <dbReference type="EMBL" id="KAF6142763.1"/>
    </source>
</evidence>
<keyword evidence="7" id="KW-1185">Reference proteome</keyword>
<keyword evidence="4" id="KW-0804">Transcription</keyword>
<evidence type="ECO:0000256" key="1">
    <source>
        <dbReference type="ARBA" id="ARBA00004123"/>
    </source>
</evidence>
<dbReference type="PANTHER" id="PTHR13114:SF7">
    <property type="entry name" value="MEDIATOR OF RNA POLYMERASE II TRANSCRIPTION SUBUNIT 17"/>
    <property type="match status" value="1"/>
</dbReference>
<name>A0A7J7LJF8_9MAGN</name>
<organism evidence="6 7">
    <name type="scientific">Kingdonia uniflora</name>
    <dbReference type="NCBI Taxonomy" id="39325"/>
    <lineage>
        <taxon>Eukaryota</taxon>
        <taxon>Viridiplantae</taxon>
        <taxon>Streptophyta</taxon>
        <taxon>Embryophyta</taxon>
        <taxon>Tracheophyta</taxon>
        <taxon>Spermatophyta</taxon>
        <taxon>Magnoliopsida</taxon>
        <taxon>Ranunculales</taxon>
        <taxon>Circaeasteraceae</taxon>
        <taxon>Kingdonia</taxon>
    </lineage>
</organism>
<comment type="caution">
    <text evidence="6">The sequence shown here is derived from an EMBL/GenBank/DDBJ whole genome shotgun (WGS) entry which is preliminary data.</text>
</comment>
<keyword evidence="5" id="KW-0539">Nucleus</keyword>
<reference evidence="6 7" key="1">
    <citation type="journal article" date="2020" name="IScience">
        <title>Genome Sequencing of the Endangered Kingdonia uniflora (Circaeasteraceae, Ranunculales) Reveals Potential Mechanisms of Evolutionary Specialization.</title>
        <authorList>
            <person name="Sun Y."/>
            <person name="Deng T."/>
            <person name="Zhang A."/>
            <person name="Moore M.J."/>
            <person name="Landis J.B."/>
            <person name="Lin N."/>
            <person name="Zhang H."/>
            <person name="Zhang X."/>
            <person name="Huang J."/>
            <person name="Zhang X."/>
            <person name="Sun H."/>
            <person name="Wang H."/>
        </authorList>
    </citation>
    <scope>NUCLEOTIDE SEQUENCE [LARGE SCALE GENOMIC DNA]</scope>
    <source>
        <strain evidence="6">TB1705</strain>
        <tissue evidence="6">Leaf</tissue>
    </source>
</reference>
<keyword evidence="3" id="KW-0805">Transcription regulation</keyword>
<evidence type="ECO:0000313" key="7">
    <source>
        <dbReference type="Proteomes" id="UP000541444"/>
    </source>
</evidence>
<dbReference type="InterPro" id="IPR019313">
    <property type="entry name" value="Mediator_Med17"/>
</dbReference>
<gene>
    <name evidence="6" type="ORF">GIB67_009638</name>
</gene>
<dbReference type="GO" id="GO:0070847">
    <property type="term" value="C:core mediator complex"/>
    <property type="evidence" value="ECO:0007669"/>
    <property type="project" value="TreeGrafter"/>
</dbReference>
<sequence length="86" mass="9551">MQQNWKVKRHRLAVSAPGSEGFTIDLFDNSVCLIQQQSFAYVFISIVRIDRDSAGMLVVQMPSKSSQSIHFGFLGAPSVCKSRSQS</sequence>